<keyword evidence="1" id="KW-0812">Transmembrane</keyword>
<evidence type="ECO:0000313" key="3">
    <source>
        <dbReference type="Proteomes" id="UP001374579"/>
    </source>
</evidence>
<keyword evidence="3" id="KW-1185">Reference proteome</keyword>
<evidence type="ECO:0000313" key="2">
    <source>
        <dbReference type="EMBL" id="KAK7104040.1"/>
    </source>
</evidence>
<comment type="caution">
    <text evidence="2">The sequence shown here is derived from an EMBL/GenBank/DDBJ whole genome shotgun (WGS) entry which is preliminary data.</text>
</comment>
<evidence type="ECO:0000256" key="1">
    <source>
        <dbReference type="SAM" id="Phobius"/>
    </source>
</evidence>
<gene>
    <name evidence="2" type="ORF">V1264_018817</name>
</gene>
<dbReference type="AlphaFoldDB" id="A0AAN9BDV9"/>
<feature type="transmembrane region" description="Helical" evidence="1">
    <location>
        <begin position="138"/>
        <end position="166"/>
    </location>
</feature>
<protein>
    <submittedName>
        <fullName evidence="2">Uncharacterized protein</fullName>
    </submittedName>
</protein>
<proteinExistence type="predicted"/>
<feature type="transmembrane region" description="Helical" evidence="1">
    <location>
        <begin position="12"/>
        <end position="33"/>
    </location>
</feature>
<reference evidence="2 3" key="1">
    <citation type="submission" date="2024-02" db="EMBL/GenBank/DDBJ databases">
        <title>Chromosome-scale genome assembly of the rough periwinkle Littorina saxatilis.</title>
        <authorList>
            <person name="De Jode A."/>
            <person name="Faria R."/>
            <person name="Formenti G."/>
            <person name="Sims Y."/>
            <person name="Smith T.P."/>
            <person name="Tracey A."/>
            <person name="Wood J.M.D."/>
            <person name="Zagrodzka Z.B."/>
            <person name="Johannesson K."/>
            <person name="Butlin R.K."/>
            <person name="Leder E.H."/>
        </authorList>
    </citation>
    <scope>NUCLEOTIDE SEQUENCE [LARGE SCALE GENOMIC DNA]</scope>
    <source>
        <strain evidence="2">Snail1</strain>
        <tissue evidence="2">Muscle</tissue>
    </source>
</reference>
<dbReference type="Proteomes" id="UP001374579">
    <property type="component" value="Unassembled WGS sequence"/>
</dbReference>
<dbReference type="Gene3D" id="1.20.140.150">
    <property type="match status" value="1"/>
</dbReference>
<dbReference type="EMBL" id="JBAMIC010000008">
    <property type="protein sequence ID" value="KAK7104040.1"/>
    <property type="molecule type" value="Genomic_DNA"/>
</dbReference>
<feature type="transmembrane region" description="Helical" evidence="1">
    <location>
        <begin position="102"/>
        <end position="126"/>
    </location>
</feature>
<keyword evidence="1" id="KW-1133">Transmembrane helix</keyword>
<sequence>MDVAEVLISRFTALCSVLGTVAFLIGFVTPWWLKASALDSTAGLWRNCVGDHCIAVVRLDIGDWLVACQSLAITVLITSLMTIAVLVAMVRASSDSTATNARYGAIATSLITGVTVTVVLLIYYFQHHVLYPEEHYTISFSFFLVLVGGCLFMAVAAILAIFSVTVKLRHLARNPS</sequence>
<accession>A0AAN9BDV9</accession>
<feature type="transmembrane region" description="Helical" evidence="1">
    <location>
        <begin position="64"/>
        <end position="90"/>
    </location>
</feature>
<organism evidence="2 3">
    <name type="scientific">Littorina saxatilis</name>
    <dbReference type="NCBI Taxonomy" id="31220"/>
    <lineage>
        <taxon>Eukaryota</taxon>
        <taxon>Metazoa</taxon>
        <taxon>Spiralia</taxon>
        <taxon>Lophotrochozoa</taxon>
        <taxon>Mollusca</taxon>
        <taxon>Gastropoda</taxon>
        <taxon>Caenogastropoda</taxon>
        <taxon>Littorinimorpha</taxon>
        <taxon>Littorinoidea</taxon>
        <taxon>Littorinidae</taxon>
        <taxon>Littorina</taxon>
    </lineage>
</organism>
<name>A0AAN9BDV9_9CAEN</name>
<keyword evidence="1" id="KW-0472">Membrane</keyword>